<dbReference type="AlphaFoldDB" id="A0A1M6UDJ2"/>
<gene>
    <name evidence="2" type="ORF">SAMN02745123_02693</name>
</gene>
<keyword evidence="3" id="KW-1185">Reference proteome</keyword>
<dbReference type="Pfam" id="PF12652">
    <property type="entry name" value="CotJB"/>
    <property type="match status" value="1"/>
</dbReference>
<dbReference type="STRING" id="1121421.SAMN02745123_02693"/>
<accession>A0A1M6UDJ2</accession>
<dbReference type="PIRSF" id="PIRSF010606">
    <property type="entry name" value="Spore_coat_CotJB"/>
    <property type="match status" value="1"/>
</dbReference>
<evidence type="ECO:0000313" key="3">
    <source>
        <dbReference type="Proteomes" id="UP000183997"/>
    </source>
</evidence>
<evidence type="ECO:0000313" key="2">
    <source>
        <dbReference type="EMBL" id="SHK67305.1"/>
    </source>
</evidence>
<protein>
    <submittedName>
        <fullName evidence="2">Spore coat protein JB</fullName>
    </submittedName>
</protein>
<name>A0A1M6UDJ2_9FIRM</name>
<proteinExistence type="predicted"/>
<keyword evidence="2" id="KW-0946">Virion</keyword>
<sequence length="92" mass="10965">MEATGMDNRRMAQMLLQIQQLEFTALELNLFLDTHPDDQQALAMFNKVHQDLMQCIRNYEQFCGPLLNFGFSPALQNTWKWAELPWPWELKY</sequence>
<dbReference type="Proteomes" id="UP000183997">
    <property type="component" value="Unassembled WGS sequence"/>
</dbReference>
<organism evidence="2 3">
    <name type="scientific">Desulforamulus aeronauticus DSM 10349</name>
    <dbReference type="NCBI Taxonomy" id="1121421"/>
    <lineage>
        <taxon>Bacteria</taxon>
        <taxon>Bacillati</taxon>
        <taxon>Bacillota</taxon>
        <taxon>Clostridia</taxon>
        <taxon>Eubacteriales</taxon>
        <taxon>Peptococcaceae</taxon>
        <taxon>Desulforamulus</taxon>
    </lineage>
</organism>
<dbReference type="InterPro" id="IPR016571">
    <property type="entry name" value="Spore_coat_assembly_CotJB"/>
</dbReference>
<evidence type="ECO:0000259" key="1">
    <source>
        <dbReference type="Pfam" id="PF12652"/>
    </source>
</evidence>
<dbReference type="InterPro" id="IPR024207">
    <property type="entry name" value="CotJB_dom"/>
</dbReference>
<keyword evidence="2" id="KW-0167">Capsid protein</keyword>
<feature type="domain" description="Protein CotJB" evidence="1">
    <location>
        <begin position="13"/>
        <end position="89"/>
    </location>
</feature>
<dbReference type="EMBL" id="FRAR01000020">
    <property type="protein sequence ID" value="SHK67305.1"/>
    <property type="molecule type" value="Genomic_DNA"/>
</dbReference>
<reference evidence="3" key="1">
    <citation type="submission" date="2016-11" db="EMBL/GenBank/DDBJ databases">
        <authorList>
            <person name="Varghese N."/>
            <person name="Submissions S."/>
        </authorList>
    </citation>
    <scope>NUCLEOTIDE SEQUENCE [LARGE SCALE GENOMIC DNA]</scope>
    <source>
        <strain evidence="3">DSM 10349</strain>
    </source>
</reference>